<dbReference type="PROSITE" id="PS50176">
    <property type="entry name" value="ARM_REPEAT"/>
    <property type="match status" value="2"/>
</dbReference>
<dbReference type="GO" id="GO:0005912">
    <property type="term" value="C:adherens junction"/>
    <property type="evidence" value="ECO:0007669"/>
    <property type="project" value="TreeGrafter"/>
</dbReference>
<evidence type="ECO:0000313" key="8">
    <source>
        <dbReference type="Proteomes" id="UP000193380"/>
    </source>
</evidence>
<comment type="similarity">
    <text evidence="2">Belongs to the beta-catenin family.</text>
</comment>
<reference evidence="7" key="2">
    <citation type="submission" date="2014-03" db="EMBL/GenBank/DDBJ databases">
        <authorList>
            <person name="Genoscope - CEA"/>
        </authorList>
    </citation>
    <scope>NUCLEOTIDE SEQUENCE</scope>
</reference>
<evidence type="ECO:0000256" key="2">
    <source>
        <dbReference type="ARBA" id="ARBA00005462"/>
    </source>
</evidence>
<reference evidence="7" key="1">
    <citation type="journal article" date="2014" name="Nat. Commun.">
        <title>The rainbow trout genome provides novel insights into evolution after whole-genome duplication in vertebrates.</title>
        <authorList>
            <person name="Berthelot C."/>
            <person name="Brunet F."/>
            <person name="Chalopin D."/>
            <person name="Juanchich A."/>
            <person name="Bernard M."/>
            <person name="Noel B."/>
            <person name="Bento P."/>
            <person name="Da Silva C."/>
            <person name="Labadie K."/>
            <person name="Alberti A."/>
            <person name="Aury J.M."/>
            <person name="Louis A."/>
            <person name="Dehais P."/>
            <person name="Bardou P."/>
            <person name="Montfort J."/>
            <person name="Klopp C."/>
            <person name="Cabau C."/>
            <person name="Gaspin C."/>
            <person name="Thorgaard G.H."/>
            <person name="Boussaha M."/>
            <person name="Quillet E."/>
            <person name="Guyomard R."/>
            <person name="Galiana D."/>
            <person name="Bobe J."/>
            <person name="Volff J.N."/>
            <person name="Genet C."/>
            <person name="Wincker P."/>
            <person name="Jaillon O."/>
            <person name="Roest Crollius H."/>
            <person name="Guiguen Y."/>
        </authorList>
    </citation>
    <scope>NUCLEOTIDE SEQUENCE [LARGE SCALE GENOMIC DNA]</scope>
</reference>
<dbReference type="GO" id="GO:0005886">
    <property type="term" value="C:plasma membrane"/>
    <property type="evidence" value="ECO:0007669"/>
    <property type="project" value="TreeGrafter"/>
</dbReference>
<dbReference type="SUPFAM" id="SSF48371">
    <property type="entry name" value="ARM repeat"/>
    <property type="match status" value="1"/>
</dbReference>
<dbReference type="Pfam" id="PF00514">
    <property type="entry name" value="Arm"/>
    <property type="match status" value="2"/>
</dbReference>
<dbReference type="GO" id="GO:0098609">
    <property type="term" value="P:cell-cell adhesion"/>
    <property type="evidence" value="ECO:0007669"/>
    <property type="project" value="InterPro"/>
</dbReference>
<dbReference type="EMBL" id="FR930254">
    <property type="protein sequence ID" value="CDQ97351.1"/>
    <property type="molecule type" value="Genomic_DNA"/>
</dbReference>
<dbReference type="PaxDb" id="8022-A0A060Z024"/>
<name>A0A060Z024_ONCMY</name>
<sequence>MGTAVRYLKEDDADMQVLGAAYIQHECYNNSDSKNQVRQYKAIPELVRLFNSENQEVARYATGAMRNVIYENMDNKMSLIEEGGIPQLINALKENDDELRKNITGILWNLSSKDNLKEKLAKETLAELTETILIPLSGSGDSEVIHQSPSEVDIFYNTTGCLRYSTIG</sequence>
<dbReference type="GO" id="GO:0005737">
    <property type="term" value="C:cytoplasm"/>
    <property type="evidence" value="ECO:0007669"/>
    <property type="project" value="TreeGrafter"/>
</dbReference>
<dbReference type="InterPro" id="IPR016024">
    <property type="entry name" value="ARM-type_fold"/>
</dbReference>
<dbReference type="STRING" id="8022.A0A060Z024"/>
<evidence type="ECO:0000256" key="4">
    <source>
        <dbReference type="ARBA" id="ARBA00022889"/>
    </source>
</evidence>
<comment type="subcellular location">
    <subcellularLocation>
        <location evidence="1">Cell junction</location>
    </subcellularLocation>
</comment>
<feature type="repeat" description="ARM" evidence="6">
    <location>
        <begin position="83"/>
        <end position="125"/>
    </location>
</feature>
<proteinExistence type="inferred from homology"/>
<evidence type="ECO:0000313" key="7">
    <source>
        <dbReference type="EMBL" id="CDQ97351.1"/>
    </source>
</evidence>
<evidence type="ECO:0000256" key="1">
    <source>
        <dbReference type="ARBA" id="ARBA00004282"/>
    </source>
</evidence>
<accession>A0A060Z024</accession>
<dbReference type="InterPro" id="IPR011989">
    <property type="entry name" value="ARM-like"/>
</dbReference>
<dbReference type="AlphaFoldDB" id="A0A060Z024"/>
<evidence type="ECO:0000256" key="5">
    <source>
        <dbReference type="ARBA" id="ARBA00022949"/>
    </source>
</evidence>
<feature type="repeat" description="ARM" evidence="6">
    <location>
        <begin position="41"/>
        <end position="83"/>
    </location>
</feature>
<organism evidence="7 8">
    <name type="scientific">Oncorhynchus mykiss</name>
    <name type="common">Rainbow trout</name>
    <name type="synonym">Salmo gairdneri</name>
    <dbReference type="NCBI Taxonomy" id="8022"/>
    <lineage>
        <taxon>Eukaryota</taxon>
        <taxon>Metazoa</taxon>
        <taxon>Chordata</taxon>
        <taxon>Craniata</taxon>
        <taxon>Vertebrata</taxon>
        <taxon>Euteleostomi</taxon>
        <taxon>Actinopterygii</taxon>
        <taxon>Neopterygii</taxon>
        <taxon>Teleostei</taxon>
        <taxon>Protacanthopterygii</taxon>
        <taxon>Salmoniformes</taxon>
        <taxon>Salmonidae</taxon>
        <taxon>Salmoninae</taxon>
        <taxon>Oncorhynchus</taxon>
    </lineage>
</organism>
<dbReference type="SMART" id="SM00185">
    <property type="entry name" value="ARM"/>
    <property type="match status" value="2"/>
</dbReference>
<protein>
    <recommendedName>
        <fullName evidence="9">Armadillo repeat-containing domain-containing protein</fullName>
    </recommendedName>
</protein>
<keyword evidence="4" id="KW-0130">Cell adhesion</keyword>
<keyword evidence="5" id="KW-0965">Cell junction</keyword>
<dbReference type="GO" id="GO:0005634">
    <property type="term" value="C:nucleus"/>
    <property type="evidence" value="ECO:0007669"/>
    <property type="project" value="TreeGrafter"/>
</dbReference>
<gene>
    <name evidence="7" type="ORF">GSONMT00007099001</name>
</gene>
<evidence type="ECO:0000256" key="6">
    <source>
        <dbReference type="PROSITE-ProRule" id="PRU00259"/>
    </source>
</evidence>
<dbReference type="PANTHER" id="PTHR10372:SF1">
    <property type="entry name" value="PLAKOPHILIN-3"/>
    <property type="match status" value="1"/>
</dbReference>
<dbReference type="Gene3D" id="1.25.10.10">
    <property type="entry name" value="Leucine-rich Repeat Variant"/>
    <property type="match status" value="1"/>
</dbReference>
<keyword evidence="3" id="KW-0677">Repeat</keyword>
<dbReference type="InterPro" id="IPR000225">
    <property type="entry name" value="Armadillo"/>
</dbReference>
<evidence type="ECO:0008006" key="9">
    <source>
        <dbReference type="Google" id="ProtNLM"/>
    </source>
</evidence>
<dbReference type="InterPro" id="IPR028435">
    <property type="entry name" value="Plakophilin/d_Catenin"/>
</dbReference>
<dbReference type="PANTHER" id="PTHR10372">
    <property type="entry name" value="PLAKOPHILLIN-RELATED"/>
    <property type="match status" value="1"/>
</dbReference>
<evidence type="ECO:0000256" key="3">
    <source>
        <dbReference type="ARBA" id="ARBA00022737"/>
    </source>
</evidence>
<dbReference type="Proteomes" id="UP000193380">
    <property type="component" value="Unassembled WGS sequence"/>
</dbReference>